<dbReference type="EMBL" id="JAMQAW010000042">
    <property type="protein sequence ID" value="MCM2392606.1"/>
    <property type="molecule type" value="Genomic_DNA"/>
</dbReference>
<dbReference type="RefSeq" id="WP_250922932.1">
    <property type="nucleotide sequence ID" value="NZ_JAMQAW010000042.1"/>
</dbReference>
<protein>
    <submittedName>
        <fullName evidence="1">Uncharacterized protein</fullName>
    </submittedName>
</protein>
<name>A0ABT0UZM6_9ACTN</name>
<reference evidence="1" key="1">
    <citation type="submission" date="2022-06" db="EMBL/GenBank/DDBJ databases">
        <title>Genome public.</title>
        <authorList>
            <person name="Sun Q."/>
        </authorList>
    </citation>
    <scope>NUCLEOTIDE SEQUENCE</scope>
    <source>
        <strain evidence="1">CWNU-1</strain>
    </source>
</reference>
<proteinExistence type="predicted"/>
<dbReference type="Proteomes" id="UP001431429">
    <property type="component" value="Unassembled WGS sequence"/>
</dbReference>
<evidence type="ECO:0000313" key="2">
    <source>
        <dbReference type="Proteomes" id="UP001431429"/>
    </source>
</evidence>
<sequence length="148" mass="16095">MTIHIGETGQTIEPGQTFTTPSLNYTLTYMRTDGDNLILRDSTGEFTRPIRQKYLAEYGHRLSNTGESVGDNPDFKTFSPSTFTFTCADCGKTAPVAAFREINCKPDATNLALLIATQSGETGQPGSWDDHGVAMALAELVLKEKGLK</sequence>
<organism evidence="1 2">
    <name type="scientific">Streptomyces albipurpureus</name>
    <dbReference type="NCBI Taxonomy" id="2897419"/>
    <lineage>
        <taxon>Bacteria</taxon>
        <taxon>Bacillati</taxon>
        <taxon>Actinomycetota</taxon>
        <taxon>Actinomycetes</taxon>
        <taxon>Kitasatosporales</taxon>
        <taxon>Streptomycetaceae</taxon>
        <taxon>Streptomyces</taxon>
    </lineage>
</organism>
<evidence type="ECO:0000313" key="1">
    <source>
        <dbReference type="EMBL" id="MCM2392606.1"/>
    </source>
</evidence>
<keyword evidence="2" id="KW-1185">Reference proteome</keyword>
<comment type="caution">
    <text evidence="1">The sequence shown here is derived from an EMBL/GenBank/DDBJ whole genome shotgun (WGS) entry which is preliminary data.</text>
</comment>
<gene>
    <name evidence="1" type="ORF">NBG84_30710</name>
</gene>
<accession>A0ABT0UZM6</accession>